<evidence type="ECO:0000313" key="4">
    <source>
        <dbReference type="Proteomes" id="UP000607559"/>
    </source>
</evidence>
<gene>
    <name evidence="3" type="ORF">GCM10011511_45510</name>
</gene>
<evidence type="ECO:0000256" key="1">
    <source>
        <dbReference type="SAM" id="Phobius"/>
    </source>
</evidence>
<dbReference type="Gene3D" id="3.40.50.300">
    <property type="entry name" value="P-loop containing nucleotide triphosphate hydrolases"/>
    <property type="match status" value="1"/>
</dbReference>
<dbReference type="Proteomes" id="UP000607559">
    <property type="component" value="Unassembled WGS sequence"/>
</dbReference>
<dbReference type="EMBL" id="BMJC01000005">
    <property type="protein sequence ID" value="GGB16591.1"/>
    <property type="molecule type" value="Genomic_DNA"/>
</dbReference>
<keyword evidence="1" id="KW-0472">Membrane</keyword>
<dbReference type="InterPro" id="IPR025669">
    <property type="entry name" value="AAA_dom"/>
</dbReference>
<evidence type="ECO:0000259" key="2">
    <source>
        <dbReference type="Pfam" id="PF13614"/>
    </source>
</evidence>
<feature type="domain" description="AAA" evidence="2">
    <location>
        <begin position="563"/>
        <end position="690"/>
    </location>
</feature>
<dbReference type="Pfam" id="PF13614">
    <property type="entry name" value="AAA_31"/>
    <property type="match status" value="1"/>
</dbReference>
<dbReference type="PANTHER" id="PTHR32309:SF31">
    <property type="entry name" value="CAPSULAR EXOPOLYSACCHARIDE FAMILY"/>
    <property type="match status" value="1"/>
</dbReference>
<keyword evidence="4" id="KW-1185">Reference proteome</keyword>
<organism evidence="3 4">
    <name type="scientific">Puia dinghuensis</name>
    <dbReference type="NCBI Taxonomy" id="1792502"/>
    <lineage>
        <taxon>Bacteria</taxon>
        <taxon>Pseudomonadati</taxon>
        <taxon>Bacteroidota</taxon>
        <taxon>Chitinophagia</taxon>
        <taxon>Chitinophagales</taxon>
        <taxon>Chitinophagaceae</taxon>
        <taxon>Puia</taxon>
    </lineage>
</organism>
<dbReference type="PANTHER" id="PTHR32309">
    <property type="entry name" value="TYROSINE-PROTEIN KINASE"/>
    <property type="match status" value="1"/>
</dbReference>
<feature type="transmembrane region" description="Helical" evidence="1">
    <location>
        <begin position="468"/>
        <end position="492"/>
    </location>
</feature>
<dbReference type="SUPFAM" id="SSF52540">
    <property type="entry name" value="P-loop containing nucleoside triphosphate hydrolases"/>
    <property type="match status" value="1"/>
</dbReference>
<keyword evidence="1" id="KW-1133">Transmembrane helix</keyword>
<dbReference type="InterPro" id="IPR027417">
    <property type="entry name" value="P-loop_NTPase"/>
</dbReference>
<name>A0A8J2XVH4_9BACT</name>
<evidence type="ECO:0000313" key="3">
    <source>
        <dbReference type="EMBL" id="GGB16591.1"/>
    </source>
</evidence>
<dbReference type="InterPro" id="IPR050445">
    <property type="entry name" value="Bact_polysacc_biosynth/exp"/>
</dbReference>
<protein>
    <recommendedName>
        <fullName evidence="2">AAA domain-containing protein</fullName>
    </recommendedName>
</protein>
<comment type="caution">
    <text evidence="3">The sequence shown here is derived from an EMBL/GenBank/DDBJ whole genome shotgun (WGS) entry which is preliminary data.</text>
</comment>
<keyword evidence="1" id="KW-0812">Transmembrane</keyword>
<sequence length="747" mass="84666">MDFLYYIRVVLKRKWVILLVGIIAGGVAYYFMRNEPKTYKSVSQISTGFTINDEFRLGDNNFSLFDADVKFNNAIATFNSPIVINLLSYTLILHDLENPNPFRVPTPESRKLPLYQSVNQEKARKDFSDKLETVTMLNSFNPDEKKLLEFLALYKYDYKSITSKLTVQRLQGTDYIQIEFLSEKPELSAFVVNTIFQQFLRYYNTTRSNRSQEGIDTLRSLMEKKKIELDAKNALLRGEAPVGAAADTRKLADLTNLERALTDEKSRQVNLYSNLRKVNQRLANMGVDAQATTQNTATTTDQTNSEVLILRKAKEQAYLDYVNSGSSDKNLLAKYNQLNKEYQNKIINSNQSLARTDPGTGKIDDPTTKKADLLQEKSDIDFDIQESTRYIDSLQTRINMLRGNSDRDASKEVAVESLIKDADQANKDYLEIKKKYNDAIDLTSSSLNNFRQILLGQPAITPEPSKKLLIVGGAAVGAMVTAILIILVLAYLDSSVKTPRLFARVVNLKLISMINFMNLRQKSIAELVTTLDTTYDTKDKIRHNVFRESLRKLRYEIETSGKKIFLFTSTKKGQGKTTIIQALSYSMSMSKKKILIIDTNFCNNDLTTALDAPRILEKIVPNDRTEDSLAEQIRNLSKDIGVDTVFIIGSEGGDYTPSEILPRKHLLQHLKSLSNDYDYIFLEGPPLNDFSDSRELAQYVDGVIAIFSADQIIKQIDKESLEFFNELNGKFSGSILNKVDLEMVNVS</sequence>
<reference evidence="3" key="1">
    <citation type="journal article" date="2014" name="Int. J. Syst. Evol. Microbiol.">
        <title>Complete genome sequence of Corynebacterium casei LMG S-19264T (=DSM 44701T), isolated from a smear-ripened cheese.</title>
        <authorList>
            <consortium name="US DOE Joint Genome Institute (JGI-PGF)"/>
            <person name="Walter F."/>
            <person name="Albersmeier A."/>
            <person name="Kalinowski J."/>
            <person name="Ruckert C."/>
        </authorList>
    </citation>
    <scope>NUCLEOTIDE SEQUENCE</scope>
    <source>
        <strain evidence="3">CGMCC 1.15448</strain>
    </source>
</reference>
<dbReference type="AlphaFoldDB" id="A0A8J2XVH4"/>
<proteinExistence type="predicted"/>
<accession>A0A8J2XVH4</accession>
<feature type="transmembrane region" description="Helical" evidence="1">
    <location>
        <begin position="15"/>
        <end position="32"/>
    </location>
</feature>
<reference evidence="3" key="2">
    <citation type="submission" date="2020-09" db="EMBL/GenBank/DDBJ databases">
        <authorList>
            <person name="Sun Q."/>
            <person name="Zhou Y."/>
        </authorList>
    </citation>
    <scope>NUCLEOTIDE SEQUENCE</scope>
    <source>
        <strain evidence="3">CGMCC 1.15448</strain>
    </source>
</reference>